<keyword evidence="3" id="KW-1185">Reference proteome</keyword>
<dbReference type="PROSITE" id="PS51257">
    <property type="entry name" value="PROKAR_LIPOPROTEIN"/>
    <property type="match status" value="1"/>
</dbReference>
<organism evidence="2 3">
    <name type="scientific">Aspergillus awamori</name>
    <name type="common">Black koji mold</name>
    <dbReference type="NCBI Taxonomy" id="105351"/>
    <lineage>
        <taxon>Eukaryota</taxon>
        <taxon>Fungi</taxon>
        <taxon>Dikarya</taxon>
        <taxon>Ascomycota</taxon>
        <taxon>Pezizomycotina</taxon>
        <taxon>Eurotiomycetes</taxon>
        <taxon>Eurotiomycetidae</taxon>
        <taxon>Eurotiales</taxon>
        <taxon>Aspergillaceae</taxon>
        <taxon>Aspergillus</taxon>
    </lineage>
</organism>
<protein>
    <submittedName>
        <fullName evidence="2">Uncharacterized protein</fullName>
    </submittedName>
</protein>
<feature type="region of interest" description="Disordered" evidence="1">
    <location>
        <begin position="21"/>
        <end position="61"/>
    </location>
</feature>
<evidence type="ECO:0000313" key="3">
    <source>
        <dbReference type="Proteomes" id="UP000286921"/>
    </source>
</evidence>
<evidence type="ECO:0000256" key="1">
    <source>
        <dbReference type="SAM" id="MobiDB-lite"/>
    </source>
</evidence>
<reference evidence="2 3" key="1">
    <citation type="submission" date="2016-09" db="EMBL/GenBank/DDBJ databases">
        <title>Aspergillus awamori IFM 58123T.</title>
        <authorList>
            <person name="Kusuya Y."/>
            <person name="Shimizu M."/>
            <person name="Takahashi H."/>
            <person name="Yaguchi T."/>
        </authorList>
    </citation>
    <scope>NUCLEOTIDE SEQUENCE [LARGE SCALE GENOMIC DNA]</scope>
    <source>
        <strain evidence="2 3">IFM 58123</strain>
    </source>
</reference>
<accession>A0A401KYI7</accession>
<dbReference type="Proteomes" id="UP000286921">
    <property type="component" value="Unassembled WGS sequence"/>
</dbReference>
<name>A0A401KYI7_ASPAW</name>
<sequence>MSAATKRDARGTVWFGRRRLPVVSTPHGPTSVASCAAPDEQSPRPAPSAPSCPLPQHFTPNPAPREILARSPWEIYEPCAGINYGRTMPFEFTLFEAQVIMRHIPEREVTQILWPVLECLRFLRDQSRELASLTPRDILFTEEGELKIAGIENSRQVDTS</sequence>
<proteinExistence type="predicted"/>
<gene>
    <name evidence="2" type="ORF">AAWM_07253</name>
</gene>
<feature type="compositionally biased region" description="Pro residues" evidence="1">
    <location>
        <begin position="44"/>
        <end position="53"/>
    </location>
</feature>
<comment type="caution">
    <text evidence="2">The sequence shown here is derived from an EMBL/GenBank/DDBJ whole genome shotgun (WGS) entry which is preliminary data.</text>
</comment>
<dbReference type="InterPro" id="IPR011009">
    <property type="entry name" value="Kinase-like_dom_sf"/>
</dbReference>
<evidence type="ECO:0000313" key="2">
    <source>
        <dbReference type="EMBL" id="GCB24368.1"/>
    </source>
</evidence>
<dbReference type="EMBL" id="BDHI01000017">
    <property type="protein sequence ID" value="GCB24368.1"/>
    <property type="molecule type" value="Genomic_DNA"/>
</dbReference>
<dbReference type="SUPFAM" id="SSF56112">
    <property type="entry name" value="Protein kinase-like (PK-like)"/>
    <property type="match status" value="1"/>
</dbReference>
<dbReference type="AlphaFoldDB" id="A0A401KYI7"/>